<dbReference type="HOGENOM" id="CLU_1663988_0_0_1"/>
<evidence type="ECO:0000259" key="1">
    <source>
        <dbReference type="PROSITE" id="PS50112"/>
    </source>
</evidence>
<dbReference type="KEGG" id="ehx:EMIHUDRAFT_213082"/>
<keyword evidence="3" id="KW-1185">Reference proteome</keyword>
<accession>A0A0D3INM9</accession>
<dbReference type="EnsemblProtists" id="EOD12864">
    <property type="protein sequence ID" value="EOD12864"/>
    <property type="gene ID" value="EMIHUDRAFT_213082"/>
</dbReference>
<dbReference type="RefSeq" id="XP_005765293.1">
    <property type="nucleotide sequence ID" value="XM_005765236.1"/>
</dbReference>
<name>A0A0D3INM9_EMIH1</name>
<feature type="domain" description="PAS" evidence="1">
    <location>
        <begin position="74"/>
        <end position="116"/>
    </location>
</feature>
<dbReference type="InterPro" id="IPR000014">
    <property type="entry name" value="PAS"/>
</dbReference>
<reference evidence="3" key="1">
    <citation type="journal article" date="2013" name="Nature">
        <title>Pan genome of the phytoplankton Emiliania underpins its global distribution.</title>
        <authorList>
            <person name="Read B.A."/>
            <person name="Kegel J."/>
            <person name="Klute M.J."/>
            <person name="Kuo A."/>
            <person name="Lefebvre S.C."/>
            <person name="Maumus F."/>
            <person name="Mayer C."/>
            <person name="Miller J."/>
            <person name="Monier A."/>
            <person name="Salamov A."/>
            <person name="Young J."/>
            <person name="Aguilar M."/>
            <person name="Claverie J.M."/>
            <person name="Frickenhaus S."/>
            <person name="Gonzalez K."/>
            <person name="Herman E.K."/>
            <person name="Lin Y.C."/>
            <person name="Napier J."/>
            <person name="Ogata H."/>
            <person name="Sarno A.F."/>
            <person name="Shmutz J."/>
            <person name="Schroeder D."/>
            <person name="de Vargas C."/>
            <person name="Verret F."/>
            <person name="von Dassow P."/>
            <person name="Valentin K."/>
            <person name="Van de Peer Y."/>
            <person name="Wheeler G."/>
            <person name="Dacks J.B."/>
            <person name="Delwiche C.F."/>
            <person name="Dyhrman S.T."/>
            <person name="Glockner G."/>
            <person name="John U."/>
            <person name="Richards T."/>
            <person name="Worden A.Z."/>
            <person name="Zhang X."/>
            <person name="Grigoriev I.V."/>
            <person name="Allen A.E."/>
            <person name="Bidle K."/>
            <person name="Borodovsky M."/>
            <person name="Bowler C."/>
            <person name="Brownlee C."/>
            <person name="Cock J.M."/>
            <person name="Elias M."/>
            <person name="Gladyshev V.N."/>
            <person name="Groth M."/>
            <person name="Guda C."/>
            <person name="Hadaegh A."/>
            <person name="Iglesias-Rodriguez M.D."/>
            <person name="Jenkins J."/>
            <person name="Jones B.M."/>
            <person name="Lawson T."/>
            <person name="Leese F."/>
            <person name="Lindquist E."/>
            <person name="Lobanov A."/>
            <person name="Lomsadze A."/>
            <person name="Malik S.B."/>
            <person name="Marsh M.E."/>
            <person name="Mackinder L."/>
            <person name="Mock T."/>
            <person name="Mueller-Roeber B."/>
            <person name="Pagarete A."/>
            <person name="Parker M."/>
            <person name="Probert I."/>
            <person name="Quesneville H."/>
            <person name="Raines C."/>
            <person name="Rensing S.A."/>
            <person name="Riano-Pachon D.M."/>
            <person name="Richier S."/>
            <person name="Rokitta S."/>
            <person name="Shiraiwa Y."/>
            <person name="Soanes D.M."/>
            <person name="van der Giezen M."/>
            <person name="Wahlund T.M."/>
            <person name="Williams B."/>
            <person name="Wilson W."/>
            <person name="Wolfe G."/>
            <person name="Wurch L.L."/>
        </authorList>
    </citation>
    <scope>NUCLEOTIDE SEQUENCE</scope>
</reference>
<protein>
    <recommendedName>
        <fullName evidence="1">PAS domain-containing protein</fullName>
    </recommendedName>
</protein>
<dbReference type="GeneID" id="17259017"/>
<dbReference type="Gene3D" id="3.30.450.20">
    <property type="entry name" value="PAS domain"/>
    <property type="match status" value="1"/>
</dbReference>
<sequence>MALSETSLMSHLSNAAAKAVDEISQLGLVQGLPPQELDDAVLSLLESGGMPDPYKHLWEQYSLPSEVAGWLAAFVQVAEACAASIVLSDMSLAGAPMVYVNDAFCEFTGYTKREVLVAMQLGVPVALAFSLSSDFYWAASDVALLAAVVVLLRLPIERS</sequence>
<organism evidence="2 3">
    <name type="scientific">Emiliania huxleyi (strain CCMP1516)</name>
    <dbReference type="NCBI Taxonomy" id="280463"/>
    <lineage>
        <taxon>Eukaryota</taxon>
        <taxon>Haptista</taxon>
        <taxon>Haptophyta</taxon>
        <taxon>Prymnesiophyceae</taxon>
        <taxon>Isochrysidales</taxon>
        <taxon>Noelaerhabdaceae</taxon>
        <taxon>Emiliania</taxon>
    </lineage>
</organism>
<reference evidence="2" key="2">
    <citation type="submission" date="2024-10" db="UniProtKB">
        <authorList>
            <consortium name="EnsemblProtists"/>
        </authorList>
    </citation>
    <scope>IDENTIFICATION</scope>
</reference>
<evidence type="ECO:0000313" key="2">
    <source>
        <dbReference type="EnsemblProtists" id="EOD12864"/>
    </source>
</evidence>
<dbReference type="PROSITE" id="PS50112">
    <property type="entry name" value="PAS"/>
    <property type="match status" value="1"/>
</dbReference>
<dbReference type="Proteomes" id="UP000013827">
    <property type="component" value="Unassembled WGS sequence"/>
</dbReference>
<dbReference type="AlphaFoldDB" id="A0A0D3INM9"/>
<dbReference type="PaxDb" id="2903-EOD12864"/>
<evidence type="ECO:0000313" key="3">
    <source>
        <dbReference type="Proteomes" id="UP000013827"/>
    </source>
</evidence>
<proteinExistence type="predicted"/>